<dbReference type="EMBL" id="LAZR01000009">
    <property type="protein sequence ID" value="KKO08632.1"/>
    <property type="molecule type" value="Genomic_DNA"/>
</dbReference>
<dbReference type="AlphaFoldDB" id="A0A0F9Y9I0"/>
<gene>
    <name evidence="1" type="ORF">LCGC14_0045720</name>
</gene>
<protein>
    <submittedName>
        <fullName evidence="1">Uncharacterized protein</fullName>
    </submittedName>
</protein>
<sequence length="102" mass="11342">MDRKDQLKNVSFGGAWSDQIPGQETRARAIGMVIDAPPRAAEEDLREDIELGEAVVTCCLAHPKGEGLRRSWQRALEMQDPGQRQTELARVAKILETWVAAT</sequence>
<accession>A0A0F9Y9I0</accession>
<name>A0A0F9Y9I0_9ZZZZ</name>
<organism evidence="1">
    <name type="scientific">marine sediment metagenome</name>
    <dbReference type="NCBI Taxonomy" id="412755"/>
    <lineage>
        <taxon>unclassified sequences</taxon>
        <taxon>metagenomes</taxon>
        <taxon>ecological metagenomes</taxon>
    </lineage>
</organism>
<reference evidence="1" key="1">
    <citation type="journal article" date="2015" name="Nature">
        <title>Complex archaea that bridge the gap between prokaryotes and eukaryotes.</title>
        <authorList>
            <person name="Spang A."/>
            <person name="Saw J.H."/>
            <person name="Jorgensen S.L."/>
            <person name="Zaremba-Niedzwiedzka K."/>
            <person name="Martijn J."/>
            <person name="Lind A.E."/>
            <person name="van Eijk R."/>
            <person name="Schleper C."/>
            <person name="Guy L."/>
            <person name="Ettema T.J."/>
        </authorList>
    </citation>
    <scope>NUCLEOTIDE SEQUENCE</scope>
</reference>
<comment type="caution">
    <text evidence="1">The sequence shown here is derived from an EMBL/GenBank/DDBJ whole genome shotgun (WGS) entry which is preliminary data.</text>
</comment>
<evidence type="ECO:0000313" key="1">
    <source>
        <dbReference type="EMBL" id="KKO08632.1"/>
    </source>
</evidence>
<proteinExistence type="predicted"/>